<accession>A0A0V0GL92</accession>
<dbReference type="AlphaFoldDB" id="A0A0V0GL92"/>
<protein>
    <submittedName>
        <fullName evidence="1">Putative ovule protein</fullName>
    </submittedName>
</protein>
<proteinExistence type="predicted"/>
<sequence>MTCFIFVDSLEFSRPRYSRSLLEIRFGKRNTHRFTRWRKIVILKLLHKLLVSHHPQMMELVIIIN</sequence>
<organism evidence="1">
    <name type="scientific">Solanum chacoense</name>
    <name type="common">Chaco potato</name>
    <dbReference type="NCBI Taxonomy" id="4108"/>
    <lineage>
        <taxon>Eukaryota</taxon>
        <taxon>Viridiplantae</taxon>
        <taxon>Streptophyta</taxon>
        <taxon>Embryophyta</taxon>
        <taxon>Tracheophyta</taxon>
        <taxon>Spermatophyta</taxon>
        <taxon>Magnoliopsida</taxon>
        <taxon>eudicotyledons</taxon>
        <taxon>Gunneridae</taxon>
        <taxon>Pentapetalae</taxon>
        <taxon>asterids</taxon>
        <taxon>lamiids</taxon>
        <taxon>Solanales</taxon>
        <taxon>Solanaceae</taxon>
        <taxon>Solanoideae</taxon>
        <taxon>Solaneae</taxon>
        <taxon>Solanum</taxon>
    </lineage>
</organism>
<name>A0A0V0GL92_SOLCH</name>
<evidence type="ECO:0000313" key="1">
    <source>
        <dbReference type="EMBL" id="JAP08519.1"/>
    </source>
</evidence>
<reference evidence="1" key="1">
    <citation type="submission" date="2015-12" db="EMBL/GenBank/DDBJ databases">
        <title>Gene expression during late stages of embryo sac development: a critical building block for successful pollen-pistil interactions.</title>
        <authorList>
            <person name="Liu Y."/>
            <person name="Joly V."/>
            <person name="Sabar M."/>
            <person name="Matton D.P."/>
        </authorList>
    </citation>
    <scope>NUCLEOTIDE SEQUENCE</scope>
</reference>
<dbReference type="EMBL" id="GEDG01036764">
    <property type="protein sequence ID" value="JAP08519.1"/>
    <property type="molecule type" value="Transcribed_RNA"/>
</dbReference>